<dbReference type="PANTHER" id="PTHR13015">
    <property type="entry name" value="PROTEIN AD-016-RELATED"/>
    <property type="match status" value="1"/>
</dbReference>
<dbReference type="RefSeq" id="XP_030846885.1">
    <property type="nucleotide sequence ID" value="XM_030991025.1"/>
</dbReference>
<feature type="compositionally biased region" description="Acidic residues" evidence="5">
    <location>
        <begin position="178"/>
        <end position="196"/>
    </location>
</feature>
<feature type="compositionally biased region" description="Low complexity" evidence="5">
    <location>
        <begin position="94"/>
        <end position="118"/>
    </location>
</feature>
<dbReference type="Proteomes" id="UP000007110">
    <property type="component" value="Unassembled WGS sequence"/>
</dbReference>
<evidence type="ECO:0000256" key="3">
    <source>
        <dbReference type="ARBA" id="ARBA00023054"/>
    </source>
</evidence>
<keyword evidence="7" id="KW-1185">Reference proteome</keyword>
<keyword evidence="3" id="KW-0175">Coiled coil</keyword>
<protein>
    <recommendedName>
        <fullName evidence="2">WASH complex subunit 3</fullName>
    </recommendedName>
    <alternativeName>
        <fullName evidence="4">Coiled-coil domain-containing protein 53</fullName>
    </alternativeName>
</protein>
<dbReference type="OMA" id="KFIQYEH"/>
<dbReference type="GeneID" id="590305"/>
<dbReference type="InterPro" id="IPR019309">
    <property type="entry name" value="WASHC3"/>
</dbReference>
<dbReference type="OrthoDB" id="268027at2759"/>
<evidence type="ECO:0000313" key="7">
    <source>
        <dbReference type="Proteomes" id="UP000007110"/>
    </source>
</evidence>
<feature type="region of interest" description="Disordered" evidence="5">
    <location>
        <begin position="86"/>
        <end position="118"/>
    </location>
</feature>
<dbReference type="Gene3D" id="1.20.5.110">
    <property type="match status" value="1"/>
</dbReference>
<dbReference type="EnsemblMetazoa" id="XM_030991025">
    <property type="protein sequence ID" value="XP_030846885"/>
    <property type="gene ID" value="LOC590305"/>
</dbReference>
<evidence type="ECO:0000256" key="5">
    <source>
        <dbReference type="SAM" id="MobiDB-lite"/>
    </source>
</evidence>
<name>A0A7M7P887_STRPU</name>
<dbReference type="GO" id="GO:0071203">
    <property type="term" value="C:WASH complex"/>
    <property type="evidence" value="ECO:0000318"/>
    <property type="project" value="GO_Central"/>
</dbReference>
<dbReference type="FunCoup" id="A0A7M7P887">
    <property type="interactions" value="618"/>
</dbReference>
<evidence type="ECO:0000256" key="1">
    <source>
        <dbReference type="ARBA" id="ARBA00006290"/>
    </source>
</evidence>
<organism evidence="6 7">
    <name type="scientific">Strongylocentrotus purpuratus</name>
    <name type="common">Purple sea urchin</name>
    <dbReference type="NCBI Taxonomy" id="7668"/>
    <lineage>
        <taxon>Eukaryota</taxon>
        <taxon>Metazoa</taxon>
        <taxon>Echinodermata</taxon>
        <taxon>Eleutherozoa</taxon>
        <taxon>Echinozoa</taxon>
        <taxon>Echinoidea</taxon>
        <taxon>Euechinoidea</taxon>
        <taxon>Echinacea</taxon>
        <taxon>Camarodonta</taxon>
        <taxon>Echinidea</taxon>
        <taxon>Strongylocentrotidae</taxon>
        <taxon>Strongylocentrotus</taxon>
    </lineage>
</organism>
<evidence type="ECO:0000256" key="2">
    <source>
        <dbReference type="ARBA" id="ARBA00013578"/>
    </source>
</evidence>
<reference evidence="6" key="2">
    <citation type="submission" date="2021-01" db="UniProtKB">
        <authorList>
            <consortium name="EnsemblMetazoa"/>
        </authorList>
    </citation>
    <scope>IDENTIFICATION</scope>
</reference>
<sequence length="196" mass="21088">MDADGLPLVGPGVDLTKVGAIHSKRMLAFLNHFIIHTTRFLNKFSCVCETKLSDITTRIQRLETTVNILEAKLASIPGLENVTVETTPPPAAPEPSNLPALPSSEPADGSGIPAIEATPEPAPAVMTVSQDPRYIKYFKMINMGVPVDALKQRVLLDCLDPAYLDTPNAPAPPVNQESDSDDFSSQDNSSDDDFSD</sequence>
<evidence type="ECO:0000256" key="4">
    <source>
        <dbReference type="ARBA" id="ARBA00030721"/>
    </source>
</evidence>
<dbReference type="KEGG" id="spu:590305"/>
<feature type="region of interest" description="Disordered" evidence="5">
    <location>
        <begin position="163"/>
        <end position="196"/>
    </location>
</feature>
<dbReference type="InParanoid" id="A0A7M7P887"/>
<dbReference type="GO" id="GO:0006887">
    <property type="term" value="P:exocytosis"/>
    <property type="evidence" value="ECO:0000318"/>
    <property type="project" value="GO_Central"/>
</dbReference>
<proteinExistence type="inferred from homology"/>
<dbReference type="Pfam" id="PF10152">
    <property type="entry name" value="CCDC53"/>
    <property type="match status" value="1"/>
</dbReference>
<dbReference type="GO" id="GO:0030041">
    <property type="term" value="P:actin filament polymerization"/>
    <property type="evidence" value="ECO:0000318"/>
    <property type="project" value="GO_Central"/>
</dbReference>
<dbReference type="PANTHER" id="PTHR13015:SF0">
    <property type="entry name" value="WASH COMPLEX SUBUNIT 3"/>
    <property type="match status" value="1"/>
</dbReference>
<evidence type="ECO:0000313" key="6">
    <source>
        <dbReference type="EnsemblMetazoa" id="XP_030846885"/>
    </source>
</evidence>
<comment type="similarity">
    <text evidence="1">Belongs to the CCDC53 family.</text>
</comment>
<reference evidence="7" key="1">
    <citation type="submission" date="2015-02" db="EMBL/GenBank/DDBJ databases">
        <title>Genome sequencing for Strongylocentrotus purpuratus.</title>
        <authorList>
            <person name="Murali S."/>
            <person name="Liu Y."/>
            <person name="Vee V."/>
            <person name="English A."/>
            <person name="Wang M."/>
            <person name="Skinner E."/>
            <person name="Han Y."/>
            <person name="Muzny D.M."/>
            <person name="Worley K.C."/>
            <person name="Gibbs R.A."/>
        </authorList>
    </citation>
    <scope>NUCLEOTIDE SEQUENCE</scope>
</reference>
<dbReference type="FunFam" id="1.20.5.110:FF:000025">
    <property type="entry name" value="Putative WASH complex subunit CCDC53"/>
    <property type="match status" value="1"/>
</dbReference>
<dbReference type="AlphaFoldDB" id="A0A7M7P887"/>
<accession>A0A7M7P887</accession>